<sequence length="445" mass="47977">MESLSLPQARPMVNRREMAMTDEIKSGDAAEAGREHIWLPYTQMNTAASPLRAVRTEGCVIELADGRRLIDGVASWWTACHGYNHPDIRAAVERQLAAMPHVMFGGLVHEPALALASRLAAMLPGDLERVFFTDSGSVAVEVAMKMAIQYRLNRGELGRTKLLAFRGGYHGDTLAAMSVCDPEEGMHALFAGALPQQVMADLPTTPERAAALDALLARHAPELAAIIVEPLVQGAGGMRFHDVATLRTLRDLADRHGLLLILDEIFTGFGRTGTMFACEQAGIVPDIVTLSKALTGGTMALAATVARRHVFEAFLSDDPAKALMHGPTFMANPLACAAANASLDLFAREPRLAQVARIEAQLREELEPCRGRPGIADVRVMGAIGVVQLDPAPNLDRLKAALVAEGVWVRPFRDVLYLTPALTIGAEDLGRLTGALRRVIERNAL</sequence>
<dbReference type="InterPro" id="IPR015421">
    <property type="entry name" value="PyrdxlP-dep_Trfase_major"/>
</dbReference>
<feature type="binding site" evidence="9">
    <location>
        <position position="410"/>
    </location>
    <ligand>
        <name>substrate</name>
    </ligand>
</feature>
<dbReference type="GO" id="GO:0030170">
    <property type="term" value="F:pyridoxal phosphate binding"/>
    <property type="evidence" value="ECO:0007669"/>
    <property type="project" value="UniProtKB-UniRule"/>
</dbReference>
<feature type="binding site" evidence="9">
    <location>
        <position position="76"/>
    </location>
    <ligand>
        <name>substrate</name>
    </ligand>
</feature>
<dbReference type="NCBIfam" id="TIGR00508">
    <property type="entry name" value="bioA"/>
    <property type="match status" value="1"/>
</dbReference>
<dbReference type="FunFam" id="3.40.640.10:FF:000004">
    <property type="entry name" value="Acetylornithine aminotransferase"/>
    <property type="match status" value="1"/>
</dbReference>
<comment type="subunit">
    <text evidence="9">Homodimer.</text>
</comment>
<keyword evidence="7 9" id="KW-0663">Pyridoxal phosphate</keyword>
<dbReference type="PANTHER" id="PTHR42684">
    <property type="entry name" value="ADENOSYLMETHIONINE-8-AMINO-7-OXONONANOATE AMINOTRANSFERASE"/>
    <property type="match status" value="1"/>
</dbReference>
<feature type="site" description="Participates in the substrate recognition with KAPA and in a stacking interaction with the adenine ring of SAM" evidence="9">
    <location>
        <position position="41"/>
    </location>
</feature>
<evidence type="ECO:0000256" key="1">
    <source>
        <dbReference type="ARBA" id="ARBA00001933"/>
    </source>
</evidence>
<feature type="binding site" evidence="9">
    <location>
        <begin position="136"/>
        <end position="137"/>
    </location>
    <ligand>
        <name>pyridoxal 5'-phosphate</name>
        <dbReference type="ChEBI" id="CHEBI:597326"/>
    </ligand>
</feature>
<comment type="function">
    <text evidence="9">Catalyzes the transfer of the alpha-amino group from S-adenosyl-L-methionine (SAM) to 7-keto-8-aminopelargonic acid (KAPA) to form 7,8-diaminopelargonic acid (DAPA). It is the only aminotransferase known to utilize SAM as an amino donor.</text>
</comment>
<dbReference type="UniPathway" id="UPA00078">
    <property type="reaction ID" value="UER00160"/>
</dbReference>
<dbReference type="Gene3D" id="3.90.1150.10">
    <property type="entry name" value="Aspartate Aminotransferase, domain 1"/>
    <property type="match status" value="1"/>
</dbReference>
<keyword evidence="6 9" id="KW-0093">Biotin biosynthesis</keyword>
<dbReference type="EC" id="2.6.1.62" evidence="9"/>
<evidence type="ECO:0000256" key="5">
    <source>
        <dbReference type="ARBA" id="ARBA00022691"/>
    </source>
</evidence>
<feature type="binding site" evidence="9">
    <location>
        <begin position="327"/>
        <end position="328"/>
    </location>
    <ligand>
        <name>pyridoxal 5'-phosphate</name>
        <dbReference type="ChEBI" id="CHEBI:597326"/>
    </ligand>
</feature>
<dbReference type="HAMAP" id="MF_00834">
    <property type="entry name" value="BioA"/>
    <property type="match status" value="1"/>
</dbReference>
<comment type="catalytic activity">
    <reaction evidence="8 9">
        <text>(8S)-8-amino-7-oxononanoate + S-adenosyl-L-methionine = S-adenosyl-4-methylsulfanyl-2-oxobutanoate + (7R,8S)-7,8-diammoniononanoate</text>
        <dbReference type="Rhea" id="RHEA:16861"/>
        <dbReference type="ChEBI" id="CHEBI:16490"/>
        <dbReference type="ChEBI" id="CHEBI:59789"/>
        <dbReference type="ChEBI" id="CHEBI:149468"/>
        <dbReference type="ChEBI" id="CHEBI:149469"/>
        <dbReference type="EC" id="2.6.1.62"/>
    </reaction>
</comment>
<dbReference type="InterPro" id="IPR005815">
    <property type="entry name" value="BioA"/>
</dbReference>
<proteinExistence type="inferred from homology"/>
<feature type="binding site" evidence="9">
    <location>
        <position position="326"/>
    </location>
    <ligand>
        <name>substrate</name>
    </ligand>
</feature>
<feature type="modified residue" description="N6-(pyridoxal phosphate)lysine" evidence="9">
    <location>
        <position position="292"/>
    </location>
</feature>
<dbReference type="AlphaFoldDB" id="A0A023D2D7"/>
<keyword evidence="5 9" id="KW-0949">S-adenosyl-L-methionine</keyword>
<feature type="binding site" evidence="9">
    <location>
        <position position="263"/>
    </location>
    <ligand>
        <name>pyridoxal 5'-phosphate</name>
        <dbReference type="ChEBI" id="CHEBI:597326"/>
    </ligand>
</feature>
<feature type="binding site" evidence="9">
    <location>
        <position position="292"/>
    </location>
    <ligand>
        <name>substrate</name>
    </ligand>
</feature>
<dbReference type="EMBL" id="BAND01000016">
    <property type="protein sequence ID" value="GAJ28224.1"/>
    <property type="molecule type" value="Genomic_DNA"/>
</dbReference>
<accession>A0A023D2D7</accession>
<evidence type="ECO:0000256" key="8">
    <source>
        <dbReference type="ARBA" id="ARBA00048449"/>
    </source>
</evidence>
<dbReference type="PROSITE" id="PS00600">
    <property type="entry name" value="AA_TRANSFER_CLASS_3"/>
    <property type="match status" value="1"/>
</dbReference>
<reference evidence="10 11" key="2">
    <citation type="journal article" date="2014" name="FEMS Microbiol. Lett.">
        <title>Draft genomic DNA sequence of the facultatively methylotrophic bacterium Acidomonas methanolica type strain MB58.</title>
        <authorList>
            <person name="Higashiura N."/>
            <person name="Hadano H."/>
            <person name="Hirakawa H."/>
            <person name="Matsutani M."/>
            <person name="Takabe S."/>
            <person name="Matsushita K."/>
            <person name="Azuma Y."/>
        </authorList>
    </citation>
    <scope>NUCLEOTIDE SEQUENCE [LARGE SCALE GENOMIC DNA]</scope>
    <source>
        <strain evidence="10 11">MB58</strain>
    </source>
</reference>
<dbReference type="NCBIfam" id="NF004624">
    <property type="entry name" value="PRK05964.1"/>
    <property type="match status" value="1"/>
</dbReference>
<comment type="similarity">
    <text evidence="9">Belongs to the class-III pyridoxal-phosphate-dependent aminotransferase family. BioA subfamily.</text>
</comment>
<dbReference type="InterPro" id="IPR049704">
    <property type="entry name" value="Aminotrans_3_PPA_site"/>
</dbReference>
<evidence type="ECO:0000256" key="2">
    <source>
        <dbReference type="ARBA" id="ARBA00005063"/>
    </source>
</evidence>
<dbReference type="CDD" id="cd00610">
    <property type="entry name" value="OAT_like"/>
    <property type="match status" value="1"/>
</dbReference>
<organism evidence="10 11">
    <name type="scientific">Acidomonas methanolica NBRC 104435</name>
    <dbReference type="NCBI Taxonomy" id="1231351"/>
    <lineage>
        <taxon>Bacteria</taxon>
        <taxon>Pseudomonadati</taxon>
        <taxon>Pseudomonadota</taxon>
        <taxon>Alphaproteobacteria</taxon>
        <taxon>Acetobacterales</taxon>
        <taxon>Acetobacteraceae</taxon>
        <taxon>Acidomonas</taxon>
    </lineage>
</organism>
<evidence type="ECO:0000256" key="6">
    <source>
        <dbReference type="ARBA" id="ARBA00022756"/>
    </source>
</evidence>
<comment type="caution">
    <text evidence="10">The sequence shown here is derived from an EMBL/GenBank/DDBJ whole genome shotgun (WGS) entry which is preliminary data.</text>
</comment>
<dbReference type="Pfam" id="PF00202">
    <property type="entry name" value="Aminotran_3"/>
    <property type="match status" value="1"/>
</dbReference>
<feature type="binding site" evidence="9">
    <location>
        <position position="169"/>
    </location>
    <ligand>
        <name>substrate</name>
    </ligand>
</feature>
<gene>
    <name evidence="9" type="primary">bioA</name>
    <name evidence="10" type="ORF">Amme_016_007</name>
</gene>
<dbReference type="InterPro" id="IPR015424">
    <property type="entry name" value="PyrdxlP-dep_Trfase"/>
</dbReference>
<dbReference type="SUPFAM" id="SSF53383">
    <property type="entry name" value="PLP-dependent transferases"/>
    <property type="match status" value="1"/>
</dbReference>
<evidence type="ECO:0000256" key="3">
    <source>
        <dbReference type="ARBA" id="ARBA00022576"/>
    </source>
</evidence>
<dbReference type="PIRSF" id="PIRSF000521">
    <property type="entry name" value="Transaminase_4ab_Lys_Orn"/>
    <property type="match status" value="1"/>
</dbReference>
<evidence type="ECO:0000256" key="9">
    <source>
        <dbReference type="HAMAP-Rule" id="MF_00834"/>
    </source>
</evidence>
<dbReference type="PANTHER" id="PTHR42684:SF17">
    <property type="entry name" value="ADENOSYLMETHIONINE-8-AMINO-7-OXONONANOATE AMINOTRANSFERASE"/>
    <property type="match status" value="1"/>
</dbReference>
<evidence type="ECO:0000256" key="4">
    <source>
        <dbReference type="ARBA" id="ARBA00022679"/>
    </source>
</evidence>
<dbReference type="InterPro" id="IPR005814">
    <property type="entry name" value="Aminotrans_3"/>
</dbReference>
<name>A0A023D2D7_ACIMT</name>
<evidence type="ECO:0000313" key="11">
    <source>
        <dbReference type="Proteomes" id="UP000019760"/>
    </source>
</evidence>
<comment type="pathway">
    <text evidence="2 9">Cofactor biosynthesis; biotin biosynthesis; 7,8-diaminononanoate from 8-amino-7-oxononanoate (SAM route): step 1/1.</text>
</comment>
<dbReference type="Gene3D" id="3.40.640.10">
    <property type="entry name" value="Type I PLP-dependent aspartate aminotransferase-like (Major domain)"/>
    <property type="match status" value="1"/>
</dbReference>
<dbReference type="Proteomes" id="UP000019760">
    <property type="component" value="Unassembled WGS sequence"/>
</dbReference>
<dbReference type="InterPro" id="IPR015422">
    <property type="entry name" value="PyrdxlP-dep_Trfase_small"/>
</dbReference>
<comment type="subcellular location">
    <subcellularLocation>
        <location evidence="9">Cytoplasm</location>
    </subcellularLocation>
</comment>
<keyword evidence="3 9" id="KW-0032">Aminotransferase</keyword>
<evidence type="ECO:0000313" key="10">
    <source>
        <dbReference type="EMBL" id="GAJ28224.1"/>
    </source>
</evidence>
<dbReference type="GO" id="GO:0004015">
    <property type="term" value="F:adenosylmethionine-8-amino-7-oxononanoate transaminase activity"/>
    <property type="evidence" value="ECO:0007669"/>
    <property type="project" value="UniProtKB-UniRule"/>
</dbReference>
<keyword evidence="4 9" id="KW-0808">Transferase</keyword>
<protein>
    <recommendedName>
        <fullName evidence="9">Adenosylmethionine-8-amino-7-oxononanoate aminotransferase</fullName>
        <ecNumber evidence="9">2.6.1.62</ecNumber>
    </recommendedName>
    <alternativeName>
        <fullName evidence="9">7,8-diamino-pelargonic acid aminotransferase</fullName>
        <shortName evidence="9">DAPA AT</shortName>
        <shortName evidence="9">DAPA aminotransferase</shortName>
    </alternativeName>
    <alternativeName>
        <fullName evidence="9">7,8-diaminononanoate synthase</fullName>
        <shortName evidence="9">DANS</shortName>
    </alternativeName>
    <alternativeName>
        <fullName evidence="9">Diaminopelargonic acid synthase</fullName>
    </alternativeName>
</protein>
<dbReference type="GO" id="GO:0005737">
    <property type="term" value="C:cytoplasm"/>
    <property type="evidence" value="ECO:0007669"/>
    <property type="project" value="UniProtKB-SubCell"/>
</dbReference>
<keyword evidence="9" id="KW-0963">Cytoplasm</keyword>
<keyword evidence="11" id="KW-1185">Reference proteome</keyword>
<evidence type="ECO:0000256" key="7">
    <source>
        <dbReference type="ARBA" id="ARBA00022898"/>
    </source>
</evidence>
<dbReference type="GO" id="GO:0009102">
    <property type="term" value="P:biotin biosynthetic process"/>
    <property type="evidence" value="ECO:0007669"/>
    <property type="project" value="UniProtKB-UniRule"/>
</dbReference>
<reference evidence="11" key="1">
    <citation type="journal article" date="2014" name="FEMS Microbiol. Lett.">
        <title>Draft Genomic DNA Sequence of the Facultatively Methylotrophic Bacterium Acidomonas methanolica type strain MB58.</title>
        <authorList>
            <person name="Higashiura N."/>
            <person name="Hadano H."/>
            <person name="Hirakawa H."/>
            <person name="Matsutani M."/>
            <person name="Takabe S."/>
            <person name="Matsushita K."/>
            <person name="Azuma Y."/>
        </authorList>
    </citation>
    <scope>NUCLEOTIDE SEQUENCE [LARGE SCALE GENOMIC DNA]</scope>
    <source>
        <strain evidence="11">MB58</strain>
    </source>
</reference>
<comment type="cofactor">
    <cofactor evidence="1 9">
        <name>pyridoxal 5'-phosphate</name>
        <dbReference type="ChEBI" id="CHEBI:597326"/>
    </cofactor>
</comment>